<name>A0A0P1KPG9_9SACH</name>
<dbReference type="CDD" id="cd01723">
    <property type="entry name" value="LSm4"/>
    <property type="match status" value="1"/>
</dbReference>
<dbReference type="AlphaFoldDB" id="A0A0P1KPG9"/>
<keyword evidence="7 9" id="KW-0539">Nucleus</keyword>
<proteinExistence type="inferred from homology"/>
<protein>
    <recommendedName>
        <fullName evidence="9">LSM complex subunit LSM4</fullName>
    </recommendedName>
</protein>
<dbReference type="SMART" id="SM00651">
    <property type="entry name" value="Sm"/>
    <property type="match status" value="1"/>
</dbReference>
<dbReference type="PROSITE" id="PS52002">
    <property type="entry name" value="SM"/>
    <property type="match status" value="1"/>
</dbReference>
<dbReference type="InterPro" id="IPR047575">
    <property type="entry name" value="Sm"/>
</dbReference>
<gene>
    <name evidence="9" type="primary">LSM4</name>
    <name evidence="12" type="ORF">LAQU0_S03e04610g</name>
</gene>
<keyword evidence="3 9" id="KW-0507">mRNA processing</keyword>
<dbReference type="OrthoDB" id="747253at2759"/>
<evidence type="ECO:0000256" key="8">
    <source>
        <dbReference type="ARBA" id="ARBA00023274"/>
    </source>
</evidence>
<accession>A0A0P1KPG9</accession>
<dbReference type="PANTHER" id="PTHR23338">
    <property type="entry name" value="SMALL NUCLEAR RIBONUCLEOPROTEIN SM"/>
    <property type="match status" value="1"/>
</dbReference>
<evidence type="ECO:0000313" key="12">
    <source>
        <dbReference type="EMBL" id="CUS21527.1"/>
    </source>
</evidence>
<evidence type="ECO:0000256" key="6">
    <source>
        <dbReference type="ARBA" id="ARBA00023187"/>
    </source>
</evidence>
<dbReference type="Pfam" id="PF01423">
    <property type="entry name" value="LSM"/>
    <property type="match status" value="1"/>
</dbReference>
<dbReference type="GO" id="GO:0003723">
    <property type="term" value="F:RNA binding"/>
    <property type="evidence" value="ECO:0007669"/>
    <property type="project" value="UniProtKB-KW"/>
</dbReference>
<dbReference type="InterPro" id="IPR001163">
    <property type="entry name" value="Sm_dom_euk/arc"/>
</dbReference>
<evidence type="ECO:0000259" key="11">
    <source>
        <dbReference type="PROSITE" id="PS52002"/>
    </source>
</evidence>
<evidence type="ECO:0000256" key="1">
    <source>
        <dbReference type="ARBA" id="ARBA00004123"/>
    </source>
</evidence>
<dbReference type="FunFam" id="2.30.30.100:FF:000064">
    <property type="entry name" value="U6 snRNA-associated Sm-like protein LSm4"/>
    <property type="match status" value="1"/>
</dbReference>
<keyword evidence="13" id="KW-1185">Reference proteome</keyword>
<comment type="subcellular location">
    <subcellularLocation>
        <location evidence="1 9">Nucleus</location>
    </subcellularLocation>
</comment>
<feature type="compositionally biased region" description="Basic and acidic residues" evidence="10">
    <location>
        <begin position="102"/>
        <end position="124"/>
    </location>
</feature>
<dbReference type="Proteomes" id="UP000236544">
    <property type="component" value="Unassembled WGS sequence"/>
</dbReference>
<dbReference type="InterPro" id="IPR034101">
    <property type="entry name" value="Lsm4"/>
</dbReference>
<keyword evidence="5 9" id="KW-0694">RNA-binding</keyword>
<feature type="compositionally biased region" description="Gly residues" evidence="10">
    <location>
        <begin position="167"/>
        <end position="176"/>
    </location>
</feature>
<reference evidence="13" key="1">
    <citation type="submission" date="2015-10" db="EMBL/GenBank/DDBJ databases">
        <authorList>
            <person name="Devillers H."/>
        </authorList>
    </citation>
    <scope>NUCLEOTIDE SEQUENCE [LARGE SCALE GENOMIC DNA]</scope>
</reference>
<sequence>MLPLYLLTNAKGQQLVIELKNGETIVGQLTNVDNWMNLTLTDVTHTSANDTVKLSEIYVRGNFIKYIKLQDDVIEKVKQSNAQQQSQGHHQGRDFRRRQGGGRRDGDKRFHAGNSRRGDGRDSYHNNGGNRRFNNNYNRAEGGGSSGNNAMGGFVRHHQTSAQPGTFLGGQGQPNA</sequence>
<comment type="subunit">
    <text evidence="9">LSm subunits form a heteromer with a doughnut shape.</text>
</comment>
<evidence type="ECO:0000256" key="10">
    <source>
        <dbReference type="SAM" id="MobiDB-lite"/>
    </source>
</evidence>
<evidence type="ECO:0000256" key="5">
    <source>
        <dbReference type="ARBA" id="ARBA00022884"/>
    </source>
</evidence>
<keyword evidence="8 9" id="KW-0687">Ribonucleoprotein</keyword>
<keyword evidence="6 9" id="KW-0508">mRNA splicing</keyword>
<comment type="similarity">
    <text evidence="2 9">Belongs to the snRNP Sm proteins family.</text>
</comment>
<organism evidence="12 13">
    <name type="scientific">Lachancea quebecensis</name>
    <dbReference type="NCBI Taxonomy" id="1654605"/>
    <lineage>
        <taxon>Eukaryota</taxon>
        <taxon>Fungi</taxon>
        <taxon>Dikarya</taxon>
        <taxon>Ascomycota</taxon>
        <taxon>Saccharomycotina</taxon>
        <taxon>Saccharomycetes</taxon>
        <taxon>Saccharomycetales</taxon>
        <taxon>Saccharomycetaceae</taxon>
        <taxon>Lachancea</taxon>
    </lineage>
</organism>
<dbReference type="GO" id="GO:0000398">
    <property type="term" value="P:mRNA splicing, via spliceosome"/>
    <property type="evidence" value="ECO:0007669"/>
    <property type="project" value="InterPro"/>
</dbReference>
<evidence type="ECO:0000256" key="3">
    <source>
        <dbReference type="ARBA" id="ARBA00022664"/>
    </source>
</evidence>
<dbReference type="EMBL" id="LN890565">
    <property type="protein sequence ID" value="CUS21527.1"/>
    <property type="molecule type" value="Genomic_DNA"/>
</dbReference>
<evidence type="ECO:0000256" key="2">
    <source>
        <dbReference type="ARBA" id="ARBA00006850"/>
    </source>
</evidence>
<feature type="compositionally biased region" description="Low complexity" evidence="10">
    <location>
        <begin position="126"/>
        <end position="139"/>
    </location>
</feature>
<feature type="region of interest" description="Disordered" evidence="10">
    <location>
        <begin position="78"/>
        <end position="176"/>
    </location>
</feature>
<feature type="domain" description="Sm" evidence="11">
    <location>
        <begin position="2"/>
        <end position="73"/>
    </location>
</feature>
<evidence type="ECO:0000256" key="9">
    <source>
        <dbReference type="RuleBase" id="RU365049"/>
    </source>
</evidence>
<dbReference type="Gene3D" id="2.30.30.100">
    <property type="match status" value="1"/>
</dbReference>
<keyword evidence="4 9" id="KW-0747">Spliceosome</keyword>
<dbReference type="GO" id="GO:0097525">
    <property type="term" value="C:spliceosomal snRNP complex"/>
    <property type="evidence" value="ECO:0007669"/>
    <property type="project" value="UniProtKB-ARBA"/>
</dbReference>
<evidence type="ECO:0000313" key="13">
    <source>
        <dbReference type="Proteomes" id="UP000236544"/>
    </source>
</evidence>
<dbReference type="GO" id="GO:0005681">
    <property type="term" value="C:spliceosomal complex"/>
    <property type="evidence" value="ECO:0007669"/>
    <property type="project" value="UniProtKB-UniRule"/>
</dbReference>
<dbReference type="InterPro" id="IPR027141">
    <property type="entry name" value="LSm4/Sm_D1/D3"/>
</dbReference>
<evidence type="ECO:0000256" key="7">
    <source>
        <dbReference type="ARBA" id="ARBA00023242"/>
    </source>
</evidence>
<dbReference type="InterPro" id="IPR010920">
    <property type="entry name" value="LSM_dom_sf"/>
</dbReference>
<evidence type="ECO:0000256" key="4">
    <source>
        <dbReference type="ARBA" id="ARBA00022728"/>
    </source>
</evidence>
<comment type="function">
    <text evidence="9">Binds specifically to the 3'-terminal U-tract of U6 snRNA.</text>
</comment>
<dbReference type="SUPFAM" id="SSF50182">
    <property type="entry name" value="Sm-like ribonucleoproteins"/>
    <property type="match status" value="1"/>
</dbReference>
<dbReference type="GO" id="GO:0000956">
    <property type="term" value="P:nuclear-transcribed mRNA catabolic process"/>
    <property type="evidence" value="ECO:0007669"/>
    <property type="project" value="UniProtKB-UniRule"/>
</dbReference>